<accession>A0A931I6I6</accession>
<organism evidence="1 2">
    <name type="scientific">Methylobrevis albus</name>
    <dbReference type="NCBI Taxonomy" id="2793297"/>
    <lineage>
        <taxon>Bacteria</taxon>
        <taxon>Pseudomonadati</taxon>
        <taxon>Pseudomonadota</taxon>
        <taxon>Alphaproteobacteria</taxon>
        <taxon>Hyphomicrobiales</taxon>
        <taxon>Pleomorphomonadaceae</taxon>
        <taxon>Methylobrevis</taxon>
    </lineage>
</organism>
<name>A0A931I6I6_9HYPH</name>
<protein>
    <submittedName>
        <fullName evidence="1">Uncharacterized protein</fullName>
    </submittedName>
</protein>
<evidence type="ECO:0000313" key="2">
    <source>
        <dbReference type="Proteomes" id="UP000631694"/>
    </source>
</evidence>
<comment type="caution">
    <text evidence="1">The sequence shown here is derived from an EMBL/GenBank/DDBJ whole genome shotgun (WGS) entry which is preliminary data.</text>
</comment>
<dbReference type="AlphaFoldDB" id="A0A931I6I6"/>
<sequence>MWWVKFVICVVVDLLDFFVGRHVFHVPLAGELAGTAVTVALFGPGGFAYAVETLDTTEQIDGYLPMASLIALAHRRDPVASQSFFHPAIVARLPRISL</sequence>
<dbReference type="Proteomes" id="UP000631694">
    <property type="component" value="Unassembled WGS sequence"/>
</dbReference>
<proteinExistence type="predicted"/>
<dbReference type="EMBL" id="JADZLT010000056">
    <property type="protein sequence ID" value="MBH0239713.1"/>
    <property type="molecule type" value="Genomic_DNA"/>
</dbReference>
<dbReference type="RefSeq" id="WP_197312795.1">
    <property type="nucleotide sequence ID" value="NZ_JADZLT010000056.1"/>
</dbReference>
<gene>
    <name evidence="1" type="ORF">I5731_17975</name>
</gene>
<reference evidence="1" key="1">
    <citation type="submission" date="2020-12" db="EMBL/GenBank/DDBJ databases">
        <title>Methylobrevis albus sp. nov., isolated from fresh water lack sediment.</title>
        <authorList>
            <person name="Zou Q."/>
        </authorList>
    </citation>
    <scope>NUCLEOTIDE SEQUENCE</scope>
    <source>
        <strain evidence="1">L22</strain>
    </source>
</reference>
<evidence type="ECO:0000313" key="1">
    <source>
        <dbReference type="EMBL" id="MBH0239713.1"/>
    </source>
</evidence>
<keyword evidence="2" id="KW-1185">Reference proteome</keyword>